<keyword evidence="2" id="KW-0812">Transmembrane</keyword>
<dbReference type="STRING" id="63057.A0A2P5FPC3"/>
<dbReference type="GO" id="GO:0016787">
    <property type="term" value="F:hydrolase activity"/>
    <property type="evidence" value="ECO:0007669"/>
    <property type="project" value="UniProtKB-KW"/>
</dbReference>
<dbReference type="OrthoDB" id="10251412at2759"/>
<feature type="transmembrane region" description="Helical" evidence="2">
    <location>
        <begin position="12"/>
        <end position="31"/>
    </location>
</feature>
<organism evidence="4 5">
    <name type="scientific">Trema orientale</name>
    <name type="common">Charcoal tree</name>
    <name type="synonym">Celtis orientalis</name>
    <dbReference type="NCBI Taxonomy" id="63057"/>
    <lineage>
        <taxon>Eukaryota</taxon>
        <taxon>Viridiplantae</taxon>
        <taxon>Streptophyta</taxon>
        <taxon>Embryophyta</taxon>
        <taxon>Tracheophyta</taxon>
        <taxon>Spermatophyta</taxon>
        <taxon>Magnoliopsida</taxon>
        <taxon>eudicotyledons</taxon>
        <taxon>Gunneridae</taxon>
        <taxon>Pentapetalae</taxon>
        <taxon>rosids</taxon>
        <taxon>fabids</taxon>
        <taxon>Rosales</taxon>
        <taxon>Cannabaceae</taxon>
        <taxon>Trema</taxon>
    </lineage>
</organism>
<keyword evidence="2" id="KW-0472">Membrane</keyword>
<dbReference type="InterPro" id="IPR050747">
    <property type="entry name" value="Mitochondrial_chaperone_BCS1"/>
</dbReference>
<dbReference type="Proteomes" id="UP000237000">
    <property type="component" value="Unassembled WGS sequence"/>
</dbReference>
<dbReference type="Pfam" id="PF14363">
    <property type="entry name" value="AAA_assoc"/>
    <property type="match status" value="1"/>
</dbReference>
<comment type="caution">
    <text evidence="4">The sequence shown here is derived from an EMBL/GenBank/DDBJ whole genome shotgun (WGS) entry which is preliminary data.</text>
</comment>
<sequence>MFSINEMPSPSSLFLAFASITASIVFFQSMLNQILPEKLRNYLIYLVHNTASVFDEGSDFIGHNQVYKAAGVYLDTLRSPRTERLNVHKSHKEKDLIIRLENGELVTDLYCGIELHWRFVCSEQPANKSSSGNRNNCPSQSSEKRYYELILHKKHEDKVYNSYIPFVLSKAKAISDEKRVLTIYTFRSYFETRVRWDSIPLEHPATFGTLAIDPKKKNEIVDDLNRFLERKAFYKKVGRAWIRTTGYRQIELGGRHG</sequence>
<evidence type="ECO:0000259" key="3">
    <source>
        <dbReference type="Pfam" id="PF14363"/>
    </source>
</evidence>
<evidence type="ECO:0000313" key="5">
    <source>
        <dbReference type="Proteomes" id="UP000237000"/>
    </source>
</evidence>
<dbReference type="PANTHER" id="PTHR23070">
    <property type="entry name" value="BCS1 AAA-TYPE ATPASE"/>
    <property type="match status" value="1"/>
</dbReference>
<gene>
    <name evidence="4" type="ORF">TorRG33x02_047570</name>
</gene>
<evidence type="ECO:0000256" key="1">
    <source>
        <dbReference type="ARBA" id="ARBA00022801"/>
    </source>
</evidence>
<accession>A0A2P5FPC3</accession>
<dbReference type="InterPro" id="IPR025753">
    <property type="entry name" value="AAA_N_dom"/>
</dbReference>
<reference evidence="5" key="1">
    <citation type="submission" date="2016-06" db="EMBL/GenBank/DDBJ databases">
        <title>Parallel loss of symbiosis genes in relatives of nitrogen-fixing non-legume Parasponia.</title>
        <authorList>
            <person name="Van Velzen R."/>
            <person name="Holmer R."/>
            <person name="Bu F."/>
            <person name="Rutten L."/>
            <person name="Van Zeijl A."/>
            <person name="Liu W."/>
            <person name="Santuari L."/>
            <person name="Cao Q."/>
            <person name="Sharma T."/>
            <person name="Shen D."/>
            <person name="Roswanjaya Y."/>
            <person name="Wardhani T."/>
            <person name="Kalhor M.S."/>
            <person name="Jansen J."/>
            <person name="Van den Hoogen J."/>
            <person name="Gungor B."/>
            <person name="Hartog M."/>
            <person name="Hontelez J."/>
            <person name="Verver J."/>
            <person name="Yang W.-C."/>
            <person name="Schijlen E."/>
            <person name="Repin R."/>
            <person name="Schilthuizen M."/>
            <person name="Schranz E."/>
            <person name="Heidstra R."/>
            <person name="Miyata K."/>
            <person name="Fedorova E."/>
            <person name="Kohlen W."/>
            <person name="Bisseling T."/>
            <person name="Smit S."/>
            <person name="Geurts R."/>
        </authorList>
    </citation>
    <scope>NUCLEOTIDE SEQUENCE [LARGE SCALE GENOMIC DNA]</scope>
    <source>
        <strain evidence="5">cv. RG33-2</strain>
    </source>
</reference>
<keyword evidence="5" id="KW-1185">Reference proteome</keyword>
<evidence type="ECO:0000313" key="4">
    <source>
        <dbReference type="EMBL" id="PON99590.1"/>
    </source>
</evidence>
<feature type="domain" description="AAA-type ATPase N-terminal" evidence="3">
    <location>
        <begin position="31"/>
        <end position="121"/>
    </location>
</feature>
<evidence type="ECO:0000256" key="2">
    <source>
        <dbReference type="SAM" id="Phobius"/>
    </source>
</evidence>
<keyword evidence="2" id="KW-1133">Transmembrane helix</keyword>
<dbReference type="InParanoid" id="A0A2P5FPC3"/>
<proteinExistence type="predicted"/>
<protein>
    <submittedName>
        <fullName evidence="4">AAA-type ATPase, N-terminal domain containing protein</fullName>
    </submittedName>
</protein>
<dbReference type="AlphaFoldDB" id="A0A2P5FPC3"/>
<dbReference type="EMBL" id="JXTC01000018">
    <property type="protein sequence ID" value="PON99590.1"/>
    <property type="molecule type" value="Genomic_DNA"/>
</dbReference>
<keyword evidence="1" id="KW-0378">Hydrolase</keyword>
<name>A0A2P5FPC3_TREOI</name>